<name>A0ABW0UCG3_9BACI</name>
<comment type="caution">
    <text evidence="2">The sequence shown here is derived from an EMBL/GenBank/DDBJ whole genome shotgun (WGS) entry which is preliminary data.</text>
</comment>
<dbReference type="NCBIfam" id="TIGR01440">
    <property type="entry name" value="TIGR01440 family protein"/>
    <property type="match status" value="1"/>
</dbReference>
<dbReference type="Gene3D" id="3.40.50.10360">
    <property type="entry name" value="Hypothetical protein TT1679"/>
    <property type="match status" value="1"/>
</dbReference>
<sequence length="188" mass="20741">MSGSVQQEWMSSLETCLDTLEQRIALNGEKLLVIGVSTSEVIGKQIGSHSSDEVARVLYEVFAQFQQKTKVHLAFQCCEHLNRALVVERETVRLFHLEEVTAVPHRNAGGSMATYAYQQMKDPVLVEQVAAHAGIDIGDTLIGMHLKRVAVPLRSEVSTIGKAHVTMAYTRPKLIGGPRASYPKEIKS</sequence>
<dbReference type="InterPro" id="IPR006340">
    <property type="entry name" value="DUF436"/>
</dbReference>
<accession>A0ABW0UCG3</accession>
<dbReference type="Proteomes" id="UP001596143">
    <property type="component" value="Unassembled WGS sequence"/>
</dbReference>
<dbReference type="InterPro" id="IPR028345">
    <property type="entry name" value="Antibiotic_NAT-like"/>
</dbReference>
<evidence type="ECO:0000313" key="2">
    <source>
        <dbReference type="EMBL" id="MFC5629994.1"/>
    </source>
</evidence>
<protein>
    <recommendedName>
        <fullName evidence="1">UPF0340 protein ACFPTR_14165</fullName>
    </recommendedName>
</protein>
<dbReference type="RefSeq" id="WP_377902129.1">
    <property type="nucleotide sequence ID" value="NZ_JBHSPF010000074.1"/>
</dbReference>
<organism evidence="2 3">
    <name type="scientific">Aliibacillus thermotolerans</name>
    <dbReference type="NCBI Taxonomy" id="1834418"/>
    <lineage>
        <taxon>Bacteria</taxon>
        <taxon>Bacillati</taxon>
        <taxon>Bacillota</taxon>
        <taxon>Bacilli</taxon>
        <taxon>Bacillales</taxon>
        <taxon>Bacillaceae</taxon>
        <taxon>Aliibacillus</taxon>
    </lineage>
</organism>
<dbReference type="SUPFAM" id="SSF110710">
    <property type="entry name" value="TTHA0583/YokD-like"/>
    <property type="match status" value="1"/>
</dbReference>
<gene>
    <name evidence="2" type="ORF">ACFPTR_14165</name>
</gene>
<dbReference type="PIRSF" id="PIRSF007510">
    <property type="entry name" value="UCP007510"/>
    <property type="match status" value="1"/>
</dbReference>
<dbReference type="HAMAP" id="MF_00800">
    <property type="entry name" value="UPF0340"/>
    <property type="match status" value="1"/>
</dbReference>
<dbReference type="Pfam" id="PF04260">
    <property type="entry name" value="DUF436"/>
    <property type="match status" value="1"/>
</dbReference>
<evidence type="ECO:0000313" key="3">
    <source>
        <dbReference type="Proteomes" id="UP001596143"/>
    </source>
</evidence>
<keyword evidence="3" id="KW-1185">Reference proteome</keyword>
<reference evidence="3" key="1">
    <citation type="journal article" date="2019" name="Int. J. Syst. Evol. Microbiol.">
        <title>The Global Catalogue of Microorganisms (GCM) 10K type strain sequencing project: providing services to taxonomists for standard genome sequencing and annotation.</title>
        <authorList>
            <consortium name="The Broad Institute Genomics Platform"/>
            <consortium name="The Broad Institute Genome Sequencing Center for Infectious Disease"/>
            <person name="Wu L."/>
            <person name="Ma J."/>
        </authorList>
    </citation>
    <scope>NUCLEOTIDE SEQUENCE [LARGE SCALE GENOMIC DNA]</scope>
    <source>
        <strain evidence="3">CGMCC 1.15790</strain>
    </source>
</reference>
<proteinExistence type="inferred from homology"/>
<comment type="similarity">
    <text evidence="1">Belongs to the UPF0340 family.</text>
</comment>
<dbReference type="EMBL" id="JBHSPF010000074">
    <property type="protein sequence ID" value="MFC5629994.1"/>
    <property type="molecule type" value="Genomic_DNA"/>
</dbReference>
<evidence type="ECO:0000256" key="1">
    <source>
        <dbReference type="HAMAP-Rule" id="MF_00800"/>
    </source>
</evidence>